<dbReference type="EMBL" id="QXGA01000306">
    <property type="protein sequence ID" value="KAE9148132.1"/>
    <property type="molecule type" value="Genomic_DNA"/>
</dbReference>
<dbReference type="Proteomes" id="UP000440732">
    <property type="component" value="Unassembled WGS sequence"/>
</dbReference>
<dbReference type="EMBL" id="QXGE01000298">
    <property type="protein sequence ID" value="KAE9316808.1"/>
    <property type="molecule type" value="Genomic_DNA"/>
</dbReference>
<dbReference type="Proteomes" id="UP000429523">
    <property type="component" value="Unassembled WGS sequence"/>
</dbReference>
<dbReference type="Proteomes" id="UP000488956">
    <property type="component" value="Unassembled WGS sequence"/>
</dbReference>
<dbReference type="Proteomes" id="UP000440367">
    <property type="component" value="Unassembled WGS sequence"/>
</dbReference>
<reference evidence="8 9" key="1">
    <citation type="submission" date="2018-08" db="EMBL/GenBank/DDBJ databases">
        <title>Genomic investigation of the strawberry pathogen Phytophthora fragariae indicates pathogenicity is determined by transcriptional variation in three key races.</title>
        <authorList>
            <person name="Adams T.M."/>
            <person name="Armitage A.D."/>
            <person name="Sobczyk M.K."/>
            <person name="Bates H.J."/>
            <person name="Dunwell J.M."/>
            <person name="Nellist C.F."/>
            <person name="Harrison R.J."/>
        </authorList>
    </citation>
    <scope>NUCLEOTIDE SEQUENCE [LARGE SCALE GENOMIC DNA]</scope>
    <source>
        <strain evidence="6 9">A4</strain>
        <strain evidence="4 10">BC-1</strain>
        <strain evidence="5 12">BC-23</strain>
        <strain evidence="3 11">NOV-5</strain>
        <strain evidence="7 13">NOV-77</strain>
        <strain evidence="1 8">NOV-9</strain>
        <strain evidence="2 14">ONT-3</strain>
    </source>
</reference>
<evidence type="ECO:0000313" key="11">
    <source>
        <dbReference type="Proteomes" id="UP000440732"/>
    </source>
</evidence>
<evidence type="ECO:0000313" key="10">
    <source>
        <dbReference type="Proteomes" id="UP000440367"/>
    </source>
</evidence>
<protein>
    <submittedName>
        <fullName evidence="3">Uncharacterized protein</fullName>
    </submittedName>
</protein>
<gene>
    <name evidence="6" type="ORF">PF001_g7144</name>
    <name evidence="4" type="ORF">PF002_g9014</name>
    <name evidence="5" type="ORF">PF004_g6799</name>
    <name evidence="3" type="ORF">PF006_g7250</name>
    <name evidence="7" type="ORF">PF008_g7163</name>
    <name evidence="1" type="ORF">PF009_g8735</name>
    <name evidence="2" type="ORF">PF010_g7270</name>
</gene>
<evidence type="ECO:0000313" key="3">
    <source>
        <dbReference type="EMBL" id="KAE9148132.1"/>
    </source>
</evidence>
<dbReference type="EMBL" id="QXGF01000358">
    <property type="protein sequence ID" value="KAE8941486.1"/>
    <property type="molecule type" value="Genomic_DNA"/>
</dbReference>
<evidence type="ECO:0000313" key="5">
    <source>
        <dbReference type="EMBL" id="KAE9242017.1"/>
    </source>
</evidence>
<organism evidence="3 11">
    <name type="scientific">Phytophthora fragariae</name>
    <dbReference type="NCBI Taxonomy" id="53985"/>
    <lineage>
        <taxon>Eukaryota</taxon>
        <taxon>Sar</taxon>
        <taxon>Stramenopiles</taxon>
        <taxon>Oomycota</taxon>
        <taxon>Peronosporomycetes</taxon>
        <taxon>Peronosporales</taxon>
        <taxon>Peronosporaceae</taxon>
        <taxon>Phytophthora</taxon>
    </lineage>
</organism>
<name>A0A6A3UM55_9STRA</name>
<dbReference type="Proteomes" id="UP000437068">
    <property type="component" value="Unassembled WGS sequence"/>
</dbReference>
<proteinExistence type="predicted"/>
<evidence type="ECO:0000313" key="1">
    <source>
        <dbReference type="EMBL" id="KAE8941486.1"/>
    </source>
</evidence>
<dbReference type="Proteomes" id="UP000476176">
    <property type="component" value="Unassembled WGS sequence"/>
</dbReference>
<evidence type="ECO:0000313" key="4">
    <source>
        <dbReference type="EMBL" id="KAE9241934.1"/>
    </source>
</evidence>
<evidence type="ECO:0000313" key="13">
    <source>
        <dbReference type="Proteomes" id="UP000486351"/>
    </source>
</evidence>
<evidence type="ECO:0000313" key="14">
    <source>
        <dbReference type="Proteomes" id="UP000488956"/>
    </source>
</evidence>
<dbReference type="EMBL" id="QXFY01000297">
    <property type="protein sequence ID" value="KAE9348856.1"/>
    <property type="molecule type" value="Genomic_DNA"/>
</dbReference>
<evidence type="ECO:0000313" key="8">
    <source>
        <dbReference type="Proteomes" id="UP000429523"/>
    </source>
</evidence>
<evidence type="ECO:0000313" key="12">
    <source>
        <dbReference type="Proteomes" id="UP000476176"/>
    </source>
</evidence>
<dbReference type="EMBL" id="QXGD01000362">
    <property type="protein sequence ID" value="KAE9241934.1"/>
    <property type="molecule type" value="Genomic_DNA"/>
</dbReference>
<evidence type="ECO:0000313" key="2">
    <source>
        <dbReference type="EMBL" id="KAE9121025.1"/>
    </source>
</evidence>
<sequence length="50" mass="5673">MRALFMAMIALVIAVANTITRSWWRLATRRRSRIPSLCSTRFSVSSSRSG</sequence>
<comment type="caution">
    <text evidence="3">The sequence shown here is derived from an EMBL/GenBank/DDBJ whole genome shotgun (WGS) entry which is preliminary data.</text>
</comment>
<dbReference type="EMBL" id="QXFX01000307">
    <property type="protein sequence ID" value="KAE9121025.1"/>
    <property type="molecule type" value="Genomic_DNA"/>
</dbReference>
<dbReference type="EMBL" id="QXGC01000280">
    <property type="protein sequence ID" value="KAE9242017.1"/>
    <property type="molecule type" value="Genomic_DNA"/>
</dbReference>
<evidence type="ECO:0000313" key="7">
    <source>
        <dbReference type="EMBL" id="KAE9348856.1"/>
    </source>
</evidence>
<evidence type="ECO:0000313" key="6">
    <source>
        <dbReference type="EMBL" id="KAE9316808.1"/>
    </source>
</evidence>
<accession>A0A6A3UM55</accession>
<dbReference type="Proteomes" id="UP000486351">
    <property type="component" value="Unassembled WGS sequence"/>
</dbReference>
<evidence type="ECO:0000313" key="9">
    <source>
        <dbReference type="Proteomes" id="UP000437068"/>
    </source>
</evidence>
<dbReference type="AlphaFoldDB" id="A0A6A3UM55"/>